<feature type="binding site" evidence="9">
    <location>
        <position position="186"/>
    </location>
    <ligand>
        <name>ATP</name>
        <dbReference type="ChEBI" id="CHEBI:30616"/>
    </ligand>
</feature>
<feature type="domain" description="Carbohydrate kinase PfkB" evidence="10">
    <location>
        <begin position="6"/>
        <end position="275"/>
    </location>
</feature>
<evidence type="ECO:0000256" key="9">
    <source>
        <dbReference type="HAMAP-Rule" id="MF_01987"/>
    </source>
</evidence>
<dbReference type="CDD" id="cd01174">
    <property type="entry name" value="ribokinase"/>
    <property type="match status" value="1"/>
</dbReference>
<dbReference type="GO" id="GO:0004747">
    <property type="term" value="F:ribokinase activity"/>
    <property type="evidence" value="ECO:0007669"/>
    <property type="project" value="UniProtKB-UniRule"/>
</dbReference>
<evidence type="ECO:0000256" key="6">
    <source>
        <dbReference type="ARBA" id="ARBA00022842"/>
    </source>
</evidence>
<feature type="binding site" evidence="9">
    <location>
        <position position="239"/>
    </location>
    <ligand>
        <name>substrate</name>
    </ligand>
</feature>
<dbReference type="EC" id="2.7.1.15" evidence="9"/>
<dbReference type="GO" id="GO:0046872">
    <property type="term" value="F:metal ion binding"/>
    <property type="evidence" value="ECO:0007669"/>
    <property type="project" value="UniProtKB-KW"/>
</dbReference>
<reference evidence="11" key="1">
    <citation type="journal article" date="2014" name="Int. J. Syst. Evol. Microbiol.">
        <title>Complete genome sequence of Corynebacterium casei LMG S-19264T (=DSM 44701T), isolated from a smear-ripened cheese.</title>
        <authorList>
            <consortium name="US DOE Joint Genome Institute (JGI-PGF)"/>
            <person name="Walter F."/>
            <person name="Albersmeier A."/>
            <person name="Kalinowski J."/>
            <person name="Ruckert C."/>
        </authorList>
    </citation>
    <scope>NUCLEOTIDE SEQUENCE</scope>
    <source>
        <strain evidence="11">CGMCC 1.15478</strain>
    </source>
</reference>
<keyword evidence="3 9" id="KW-0547">Nucleotide-binding</keyword>
<comment type="pathway">
    <text evidence="9">Carbohydrate metabolism; D-ribose degradation; D-ribose 5-phosphate from beta-D-ribopyranose: step 2/2.</text>
</comment>
<dbReference type="GO" id="GO:0005524">
    <property type="term" value="F:ATP binding"/>
    <property type="evidence" value="ECO:0007669"/>
    <property type="project" value="UniProtKB-UniRule"/>
</dbReference>
<keyword evidence="2 9" id="KW-0479">Metal-binding</keyword>
<evidence type="ECO:0000256" key="7">
    <source>
        <dbReference type="ARBA" id="ARBA00022958"/>
    </source>
</evidence>
<dbReference type="AlphaFoldDB" id="A0A916XGS7"/>
<comment type="subunit">
    <text evidence="9">Homodimer.</text>
</comment>
<keyword evidence="9" id="KW-0963">Cytoplasm</keyword>
<dbReference type="InterPro" id="IPR011877">
    <property type="entry name" value="Ribokinase"/>
</dbReference>
<keyword evidence="1 9" id="KW-0808">Transferase</keyword>
<comment type="caution">
    <text evidence="9">Lacks conserved residue(s) required for the propagation of feature annotation.</text>
</comment>
<dbReference type="SUPFAM" id="SSF53613">
    <property type="entry name" value="Ribokinase-like"/>
    <property type="match status" value="1"/>
</dbReference>
<dbReference type="EMBL" id="BMJH01000003">
    <property type="protein sequence ID" value="GGC72246.1"/>
    <property type="molecule type" value="Genomic_DNA"/>
</dbReference>
<evidence type="ECO:0000256" key="8">
    <source>
        <dbReference type="ARBA" id="ARBA00023277"/>
    </source>
</evidence>
<gene>
    <name evidence="9 11" type="primary">rbsK</name>
    <name evidence="11" type="ORF">GCM10011410_26580</name>
</gene>
<evidence type="ECO:0000256" key="4">
    <source>
        <dbReference type="ARBA" id="ARBA00022777"/>
    </source>
</evidence>
<keyword evidence="12" id="KW-1185">Reference proteome</keyword>
<keyword evidence="7 9" id="KW-0630">Potassium</keyword>
<feature type="binding site" evidence="9">
    <location>
        <begin position="238"/>
        <end position="239"/>
    </location>
    <ligand>
        <name>ATP</name>
        <dbReference type="ChEBI" id="CHEBI:30616"/>
    </ligand>
</feature>
<feature type="binding site" evidence="9">
    <location>
        <position position="270"/>
    </location>
    <ligand>
        <name>K(+)</name>
        <dbReference type="ChEBI" id="CHEBI:29103"/>
    </ligand>
</feature>
<feature type="binding site" evidence="9">
    <location>
        <position position="267"/>
    </location>
    <ligand>
        <name>K(+)</name>
        <dbReference type="ChEBI" id="CHEBI:29103"/>
    </ligand>
</feature>
<dbReference type="Gene3D" id="3.40.1190.20">
    <property type="match status" value="1"/>
</dbReference>
<dbReference type="GO" id="GO:0019303">
    <property type="term" value="P:D-ribose catabolic process"/>
    <property type="evidence" value="ECO:0007669"/>
    <property type="project" value="UniProtKB-UniRule"/>
</dbReference>
<dbReference type="InterPro" id="IPR011611">
    <property type="entry name" value="PfkB_dom"/>
</dbReference>
<dbReference type="PANTHER" id="PTHR10584">
    <property type="entry name" value="SUGAR KINASE"/>
    <property type="match status" value="1"/>
</dbReference>
<evidence type="ECO:0000256" key="1">
    <source>
        <dbReference type="ARBA" id="ARBA00022679"/>
    </source>
</evidence>
<feature type="binding site" evidence="9">
    <location>
        <position position="142"/>
    </location>
    <ligand>
        <name>substrate</name>
    </ligand>
</feature>
<feature type="binding site" evidence="9">
    <location>
        <begin position="15"/>
        <end position="17"/>
    </location>
    <ligand>
        <name>substrate</name>
    </ligand>
</feature>
<dbReference type="Pfam" id="PF00294">
    <property type="entry name" value="PfkB"/>
    <property type="match status" value="1"/>
</dbReference>
<comment type="similarity">
    <text evidence="9">Belongs to the carbohydrate kinase PfkB family. Ribokinase subfamily.</text>
</comment>
<comment type="function">
    <text evidence="9">Catalyzes the phosphorylation of ribose at O-5 in a reaction requiring ATP and magnesium. The resulting D-ribose-5-phosphate can then be used either for sythesis of nucleotides, histidine, and tryptophan, or as a component of the pentose phosphate pathway.</text>
</comment>
<proteinExistence type="inferred from homology"/>
<feature type="binding site" evidence="9">
    <location>
        <position position="272"/>
    </location>
    <ligand>
        <name>K(+)</name>
        <dbReference type="ChEBI" id="CHEBI:29103"/>
    </ligand>
</feature>
<dbReference type="InterPro" id="IPR002139">
    <property type="entry name" value="Ribo/fructo_kinase"/>
</dbReference>
<comment type="caution">
    <text evidence="11">The sequence shown here is derived from an EMBL/GenBank/DDBJ whole genome shotgun (WGS) entry which is preliminary data.</text>
</comment>
<feature type="binding site" evidence="9">
    <location>
        <position position="233"/>
    </location>
    <ligand>
        <name>K(+)</name>
        <dbReference type="ChEBI" id="CHEBI:29103"/>
    </ligand>
</feature>
<dbReference type="InterPro" id="IPR029056">
    <property type="entry name" value="Ribokinase-like"/>
</dbReference>
<dbReference type="PANTHER" id="PTHR10584:SF166">
    <property type="entry name" value="RIBOKINASE"/>
    <property type="match status" value="1"/>
</dbReference>
<keyword evidence="4 9" id="KW-0418">Kinase</keyword>
<comment type="cofactor">
    <cofactor evidence="9">
        <name>Mg(2+)</name>
        <dbReference type="ChEBI" id="CHEBI:18420"/>
    </cofactor>
    <text evidence="9">Requires a divalent cation, most likely magnesium in vivo, as an electrophilic catalyst to aid phosphoryl group transfer. It is the chelate of the metal and the nucleotide that is the actual substrate.</text>
</comment>
<organism evidence="11 12">
    <name type="scientific">Hoyosella rhizosphaerae</name>
    <dbReference type="NCBI Taxonomy" id="1755582"/>
    <lineage>
        <taxon>Bacteria</taxon>
        <taxon>Bacillati</taxon>
        <taxon>Actinomycetota</taxon>
        <taxon>Actinomycetes</taxon>
        <taxon>Mycobacteriales</taxon>
        <taxon>Hoyosellaceae</taxon>
        <taxon>Hoyosella</taxon>
    </lineage>
</organism>
<evidence type="ECO:0000256" key="5">
    <source>
        <dbReference type="ARBA" id="ARBA00022840"/>
    </source>
</evidence>
<dbReference type="Proteomes" id="UP000641514">
    <property type="component" value="Unassembled WGS sequence"/>
</dbReference>
<evidence type="ECO:0000256" key="2">
    <source>
        <dbReference type="ARBA" id="ARBA00022723"/>
    </source>
</evidence>
<dbReference type="HAMAP" id="MF_01987">
    <property type="entry name" value="Ribokinase"/>
    <property type="match status" value="1"/>
</dbReference>
<evidence type="ECO:0000256" key="3">
    <source>
        <dbReference type="ARBA" id="ARBA00022741"/>
    </source>
</evidence>
<comment type="catalytic activity">
    <reaction evidence="9">
        <text>D-ribose + ATP = D-ribose 5-phosphate + ADP + H(+)</text>
        <dbReference type="Rhea" id="RHEA:13697"/>
        <dbReference type="ChEBI" id="CHEBI:15378"/>
        <dbReference type="ChEBI" id="CHEBI:30616"/>
        <dbReference type="ChEBI" id="CHEBI:47013"/>
        <dbReference type="ChEBI" id="CHEBI:78346"/>
        <dbReference type="ChEBI" id="CHEBI:456216"/>
        <dbReference type="EC" id="2.7.1.15"/>
    </reaction>
</comment>
<feature type="binding site" evidence="9">
    <location>
        <begin position="43"/>
        <end position="47"/>
    </location>
    <ligand>
        <name>substrate</name>
    </ligand>
</feature>
<dbReference type="GO" id="GO:0005829">
    <property type="term" value="C:cytosol"/>
    <property type="evidence" value="ECO:0007669"/>
    <property type="project" value="TreeGrafter"/>
</dbReference>
<keyword evidence="5 9" id="KW-0067">ATP-binding</keyword>
<name>A0A916XGS7_9ACTN</name>
<keyword evidence="8 9" id="KW-0119">Carbohydrate metabolism</keyword>
<dbReference type="PRINTS" id="PR00990">
    <property type="entry name" value="RIBOKINASE"/>
</dbReference>
<reference evidence="11" key="2">
    <citation type="submission" date="2020-09" db="EMBL/GenBank/DDBJ databases">
        <authorList>
            <person name="Sun Q."/>
            <person name="Zhou Y."/>
        </authorList>
    </citation>
    <scope>NUCLEOTIDE SEQUENCE</scope>
    <source>
        <strain evidence="11">CGMCC 1.15478</strain>
    </source>
</reference>
<evidence type="ECO:0000313" key="12">
    <source>
        <dbReference type="Proteomes" id="UP000641514"/>
    </source>
</evidence>
<feature type="binding site" evidence="9">
    <location>
        <begin position="206"/>
        <end position="211"/>
    </location>
    <ligand>
        <name>ATP</name>
        <dbReference type="ChEBI" id="CHEBI:30616"/>
    </ligand>
</feature>
<evidence type="ECO:0000259" key="10">
    <source>
        <dbReference type="Pfam" id="PF00294"/>
    </source>
</evidence>
<sequence>MLLVMSRIGVVGSVNIDLVTTTTRLPLAGETVRGTSYAEIPGGKGANQAKAASHLGGQVWFLGALGTDRFTPVLRESLEVAGVHVPELRQVEGPCGVAAITVDAGGENSVVVVAGANATMTKLSVEDRRRITECDVLLLQLELPIEIVEEAAALAYRSGTVVMLNASPVMELSPDLLATTDVVVVNERESNFFHRELHRVRHVVTTHGADGARYRGPGGGSIDTVPPRVDVVDATGAGDAFVGALAAFWHNGVDTALRWATASGALATTQAGAFAPPLTLVAEYVDHNR</sequence>
<comment type="activity regulation">
    <text evidence="9">Activated by a monovalent cation that binds near, but not in, the active site. The most likely occupant of the site in vivo is potassium. Ion binding induces a conformational change that may alter substrate affinity.</text>
</comment>
<keyword evidence="6 9" id="KW-0460">Magnesium</keyword>
<accession>A0A916XGS7</accession>
<evidence type="ECO:0000313" key="11">
    <source>
        <dbReference type="EMBL" id="GGC72246.1"/>
    </source>
</evidence>
<feature type="active site" description="Proton acceptor" evidence="9">
    <location>
        <position position="239"/>
    </location>
</feature>
<comment type="subcellular location">
    <subcellularLocation>
        <location evidence="9">Cytoplasm</location>
    </subcellularLocation>
</comment>
<feature type="binding site" evidence="9">
    <location>
        <position position="235"/>
    </location>
    <ligand>
        <name>K(+)</name>
        <dbReference type="ChEBI" id="CHEBI:29103"/>
    </ligand>
</feature>
<protein>
    <recommendedName>
        <fullName evidence="9">Ribokinase</fullName>
        <shortName evidence="9">RK</shortName>
        <ecNumber evidence="9">2.7.1.15</ecNumber>
    </recommendedName>
</protein>